<dbReference type="SMART" id="SM00858">
    <property type="entry name" value="SAF"/>
    <property type="match status" value="1"/>
</dbReference>
<dbReference type="InterPro" id="IPR013974">
    <property type="entry name" value="SAF"/>
</dbReference>
<evidence type="ECO:0000313" key="3">
    <source>
        <dbReference type="EMBL" id="WVX66864.1"/>
    </source>
</evidence>
<dbReference type="NCBIfam" id="TIGR03177">
    <property type="entry name" value="pilus_cpaB"/>
    <property type="match status" value="1"/>
</dbReference>
<dbReference type="InterPro" id="IPR017592">
    <property type="entry name" value="Pilus_assmbl_Flp-typ_CpaB"/>
</dbReference>
<name>A0ABZ2C327_9PROT</name>
<keyword evidence="1" id="KW-0472">Membrane</keyword>
<feature type="transmembrane region" description="Helical" evidence="1">
    <location>
        <begin position="6"/>
        <end position="27"/>
    </location>
</feature>
<evidence type="ECO:0000259" key="2">
    <source>
        <dbReference type="SMART" id="SM00858"/>
    </source>
</evidence>
<evidence type="ECO:0000256" key="1">
    <source>
        <dbReference type="SAM" id="Phobius"/>
    </source>
</evidence>
<dbReference type="EMBL" id="CP133270">
    <property type="protein sequence ID" value="WVX66864.1"/>
    <property type="molecule type" value="Genomic_DNA"/>
</dbReference>
<keyword evidence="4" id="KW-1185">Reference proteome</keyword>
<dbReference type="Proteomes" id="UP001330434">
    <property type="component" value="Chromosome"/>
</dbReference>
<accession>A0ABZ2C327</accession>
<evidence type="ECO:0000313" key="4">
    <source>
        <dbReference type="Proteomes" id="UP001330434"/>
    </source>
</evidence>
<keyword evidence="1" id="KW-0812">Transmembrane</keyword>
<dbReference type="RefSeq" id="WP_331255682.1">
    <property type="nucleotide sequence ID" value="NZ_CP133270.1"/>
</dbReference>
<feature type="domain" description="SAF" evidence="2">
    <location>
        <begin position="46"/>
        <end position="113"/>
    </location>
</feature>
<keyword evidence="1" id="KW-1133">Transmembrane helix</keyword>
<dbReference type="CDD" id="cd11614">
    <property type="entry name" value="SAF_CpaB_FlgA_like"/>
    <property type="match status" value="1"/>
</dbReference>
<organism evidence="3 4">
    <name type="scientific">Candidatus Bealeia paramacronuclearis</name>
    <dbReference type="NCBI Taxonomy" id="1921001"/>
    <lineage>
        <taxon>Bacteria</taxon>
        <taxon>Pseudomonadati</taxon>
        <taxon>Pseudomonadota</taxon>
        <taxon>Alphaproteobacteria</taxon>
        <taxon>Holosporales</taxon>
        <taxon>Holosporaceae</taxon>
        <taxon>Candidatus Bealeia</taxon>
    </lineage>
</organism>
<reference evidence="3 4" key="1">
    <citation type="journal article" date="2024" name="Environ. Microbiol.">
        <title>Novel evolutionary insights on the interactions of the Holosporales (Alphaproteobacteria) with eukaryotic hosts from comparative genomics.</title>
        <authorList>
            <person name="Giovannini M."/>
            <person name="Petroni G."/>
            <person name="Castelli M."/>
        </authorList>
    </citation>
    <scope>NUCLEOTIDE SEQUENCE [LARGE SCALE GENOMIC DNA]</scope>
    <source>
        <strain evidence="3 4">US_Bl 15I1</strain>
    </source>
</reference>
<proteinExistence type="predicted"/>
<gene>
    <name evidence="3" type="ORF">Bealeia1_01053</name>
</gene>
<dbReference type="Pfam" id="PF16976">
    <property type="entry name" value="RcpC"/>
    <property type="match status" value="1"/>
</dbReference>
<dbReference type="InterPro" id="IPR031571">
    <property type="entry name" value="RcpC_dom"/>
</dbReference>
<dbReference type="Pfam" id="PF08666">
    <property type="entry name" value="SAF"/>
    <property type="match status" value="1"/>
</dbReference>
<protein>
    <submittedName>
        <fullName evidence="3">Flp pilus assembly protein CpaB</fullName>
    </submittedName>
</protein>
<sequence>MRVKDLVGVGFALVAAIGVAYVTRLVLSKDKASAPVQAQQEAPKAASVLVAARALNVGEIVDPLALKMADWPLDTQGISNYLTAPNAKVADFSGAVVRHPVHEGEPLTPGDLIKPGDHSFLAAVLTPGMRAISINVNDASSSSGLIVPGDRVDIIVSRSVQSGSSDQGGGQIIEAQTVVKNVRVVALGKSLKTEAPVAAGDKSIISTTTETPKTATLEVTKNQAEIIAAAQKSGDIFLSVHSLAEDPHPCVGDACNEKNPANSDMIKVMRGDKTSAVLVNER</sequence>